<accession>A0A9Q0YDU2</accession>
<dbReference type="Proteomes" id="UP001152320">
    <property type="component" value="Chromosome 22"/>
</dbReference>
<dbReference type="AlphaFoldDB" id="A0A9Q0YDU2"/>
<keyword evidence="3" id="KW-1185">Reference proteome</keyword>
<feature type="transmembrane region" description="Helical" evidence="1">
    <location>
        <begin position="165"/>
        <end position="187"/>
    </location>
</feature>
<dbReference type="EMBL" id="JAIZAY010000022">
    <property type="protein sequence ID" value="KAJ8020878.1"/>
    <property type="molecule type" value="Genomic_DNA"/>
</dbReference>
<proteinExistence type="predicted"/>
<evidence type="ECO:0000256" key="1">
    <source>
        <dbReference type="SAM" id="Phobius"/>
    </source>
</evidence>
<reference evidence="2" key="1">
    <citation type="submission" date="2021-10" db="EMBL/GenBank/DDBJ databases">
        <title>Tropical sea cucumber genome reveals ecological adaptation and Cuvierian tubules defense mechanism.</title>
        <authorList>
            <person name="Chen T."/>
        </authorList>
    </citation>
    <scope>NUCLEOTIDE SEQUENCE</scope>
    <source>
        <strain evidence="2">Nanhai2018</strain>
        <tissue evidence="2">Muscle</tissue>
    </source>
</reference>
<keyword evidence="1" id="KW-0812">Transmembrane</keyword>
<evidence type="ECO:0000313" key="2">
    <source>
        <dbReference type="EMBL" id="KAJ8020878.1"/>
    </source>
</evidence>
<gene>
    <name evidence="2" type="ORF">HOLleu_40586</name>
</gene>
<name>A0A9Q0YDU2_HOLLE</name>
<evidence type="ECO:0000313" key="3">
    <source>
        <dbReference type="Proteomes" id="UP001152320"/>
    </source>
</evidence>
<feature type="transmembrane region" description="Helical" evidence="1">
    <location>
        <begin position="98"/>
        <end position="121"/>
    </location>
</feature>
<sequence length="415" mass="48218">MEYKRILPDTQGLYRRVPPHLIIVMWCLGVSSQPFDYGYQHNCKLSPVRGTEISKRRPSRVLTFSSTAVPFTLMISSLSLAVLYLFCYFGRSDHYLRFVSFFICYLLTMVITQVIFTTASLKNLCKESSSAYTDDIRWHNAFNGTAFLRNLSVQINSRKGPWSNLFTFAFFIVFASFVAFVNIYFFTLLEEKCRNWTEYMWLVCDTFNFVFYAMSCYFLYLQRTSLQAIGKKAAVCVGENIVNFDYCTNIIKEFVREYLQLRKIILPWLRIIIFTSSFGLTVFFTWNYEKNKYLSLSVPNGNQLNATFICPYACDKASFLKERNVLLFYNVLVISRNLMIAILALTAVGGFDIAYAWESFNVRLHFMTTAREGEQWKRLISFVQELHPSTQAAVIFSFVMPLLGFGSAFLSNKHF</sequence>
<protein>
    <submittedName>
        <fullName evidence="2">Uncharacterized protein</fullName>
    </submittedName>
</protein>
<feature type="transmembrane region" description="Helical" evidence="1">
    <location>
        <begin position="61"/>
        <end position="86"/>
    </location>
</feature>
<comment type="caution">
    <text evidence="2">The sequence shown here is derived from an EMBL/GenBank/DDBJ whole genome shotgun (WGS) entry which is preliminary data.</text>
</comment>
<keyword evidence="1" id="KW-1133">Transmembrane helix</keyword>
<feature type="transmembrane region" description="Helical" evidence="1">
    <location>
        <begin position="392"/>
        <end position="410"/>
    </location>
</feature>
<feature type="transmembrane region" description="Helical" evidence="1">
    <location>
        <begin position="264"/>
        <end position="286"/>
    </location>
</feature>
<feature type="transmembrane region" description="Helical" evidence="1">
    <location>
        <begin position="199"/>
        <end position="221"/>
    </location>
</feature>
<organism evidence="2 3">
    <name type="scientific">Holothuria leucospilota</name>
    <name type="common">Black long sea cucumber</name>
    <name type="synonym">Mertensiothuria leucospilota</name>
    <dbReference type="NCBI Taxonomy" id="206669"/>
    <lineage>
        <taxon>Eukaryota</taxon>
        <taxon>Metazoa</taxon>
        <taxon>Echinodermata</taxon>
        <taxon>Eleutherozoa</taxon>
        <taxon>Echinozoa</taxon>
        <taxon>Holothuroidea</taxon>
        <taxon>Aspidochirotacea</taxon>
        <taxon>Aspidochirotida</taxon>
        <taxon>Holothuriidae</taxon>
        <taxon>Holothuria</taxon>
    </lineage>
</organism>
<keyword evidence="1" id="KW-0472">Membrane</keyword>